<evidence type="ECO:0000256" key="5">
    <source>
        <dbReference type="ARBA" id="ARBA00023239"/>
    </source>
</evidence>
<comment type="catalytic activity">
    <reaction evidence="6">
        <text>L-serine = pyruvate + NH4(+)</text>
        <dbReference type="Rhea" id="RHEA:19169"/>
        <dbReference type="ChEBI" id="CHEBI:15361"/>
        <dbReference type="ChEBI" id="CHEBI:28938"/>
        <dbReference type="ChEBI" id="CHEBI:33384"/>
        <dbReference type="EC" id="4.3.1.17"/>
    </reaction>
</comment>
<dbReference type="AlphaFoldDB" id="A0AAW0CR23"/>
<gene>
    <name evidence="8" type="primary">CHA1_1</name>
    <name evidence="8" type="ORF">VNI00_009277</name>
</gene>
<comment type="cofactor">
    <cofactor evidence="1">
        <name>pyridoxal 5'-phosphate</name>
        <dbReference type="ChEBI" id="CHEBI:597326"/>
    </cofactor>
</comment>
<evidence type="ECO:0000313" key="9">
    <source>
        <dbReference type="Proteomes" id="UP001383192"/>
    </source>
</evidence>
<dbReference type="PANTHER" id="PTHR48078">
    <property type="entry name" value="THREONINE DEHYDRATASE, MITOCHONDRIAL-RELATED"/>
    <property type="match status" value="1"/>
</dbReference>
<dbReference type="GO" id="GO:0004794">
    <property type="term" value="F:threonine deaminase activity"/>
    <property type="evidence" value="ECO:0007669"/>
    <property type="project" value="TreeGrafter"/>
</dbReference>
<reference evidence="8 9" key="1">
    <citation type="submission" date="2024-01" db="EMBL/GenBank/DDBJ databases">
        <title>A draft genome for a cacao thread blight-causing isolate of Paramarasmius palmivorus.</title>
        <authorList>
            <person name="Baruah I.K."/>
            <person name="Bukari Y."/>
            <person name="Amoako-Attah I."/>
            <person name="Meinhardt L.W."/>
            <person name="Bailey B.A."/>
            <person name="Cohen S.P."/>
        </authorList>
    </citation>
    <scope>NUCLEOTIDE SEQUENCE [LARGE SCALE GENOMIC DNA]</scope>
    <source>
        <strain evidence="8 9">GH-12</strain>
    </source>
</reference>
<dbReference type="Gene3D" id="3.40.50.1100">
    <property type="match status" value="2"/>
</dbReference>
<keyword evidence="9" id="KW-1185">Reference proteome</keyword>
<evidence type="ECO:0000256" key="6">
    <source>
        <dbReference type="ARBA" id="ARBA00049406"/>
    </source>
</evidence>
<dbReference type="GO" id="GO:0006565">
    <property type="term" value="P:L-serine catabolic process"/>
    <property type="evidence" value="ECO:0007669"/>
    <property type="project" value="TreeGrafter"/>
</dbReference>
<keyword evidence="4" id="KW-0663">Pyridoxal phosphate</keyword>
<evidence type="ECO:0000259" key="7">
    <source>
        <dbReference type="Pfam" id="PF00291"/>
    </source>
</evidence>
<proteinExistence type="inferred from homology"/>
<evidence type="ECO:0000256" key="4">
    <source>
        <dbReference type="ARBA" id="ARBA00022898"/>
    </source>
</evidence>
<evidence type="ECO:0000313" key="8">
    <source>
        <dbReference type="EMBL" id="KAK7041411.1"/>
    </source>
</evidence>
<keyword evidence="5 8" id="KW-0456">Lyase</keyword>
<protein>
    <recommendedName>
        <fullName evidence="3">L-serine ammonia-lyase</fullName>
        <ecNumber evidence="3">4.3.1.17</ecNumber>
    </recommendedName>
</protein>
<dbReference type="EC" id="4.3.1.17" evidence="3"/>
<sequence length="339" mass="36947">MFEKTPLIYSSRLSKISGCSVYLKLEADGETIPQNLQPGHSFKSRGITRFIRNAIEKHGPQVHLIVASSGNAGYAAACAARNLRLRCTVFIPEGVPQRAIDLLKDQEAEVTVRGKIYLETLDAAKEAAKGNNKAVLVPSYDDPLIWDGHASMITEISSDLKKPDAIFLSVGGGGMLGGVMTGCKNVGWDDVPIIGLETISCNCFHHSFLLNTGASSDFVTTLPPSVTKVRDENENLEMVHFHEFSSKASGSLGASRPSARVLKMALERPGLIKCVSVQDELSMSAGIRFAEDHKMMVELACSTTLVPAYNRELLDRLGSTQARPHSGVYHLRRFQNFVD</sequence>
<dbReference type="GO" id="GO:0003941">
    <property type="term" value="F:L-serine ammonia-lyase activity"/>
    <property type="evidence" value="ECO:0007669"/>
    <property type="project" value="UniProtKB-EC"/>
</dbReference>
<dbReference type="InterPro" id="IPR036052">
    <property type="entry name" value="TrpB-like_PALP_sf"/>
</dbReference>
<dbReference type="Pfam" id="PF00291">
    <property type="entry name" value="PALP"/>
    <property type="match status" value="1"/>
</dbReference>
<dbReference type="EMBL" id="JAYKXP010000034">
    <property type="protein sequence ID" value="KAK7041411.1"/>
    <property type="molecule type" value="Genomic_DNA"/>
</dbReference>
<dbReference type="InterPro" id="IPR001926">
    <property type="entry name" value="TrpB-like_PALP"/>
</dbReference>
<dbReference type="SUPFAM" id="SSF53686">
    <property type="entry name" value="Tryptophan synthase beta subunit-like PLP-dependent enzymes"/>
    <property type="match status" value="1"/>
</dbReference>
<dbReference type="InterPro" id="IPR050147">
    <property type="entry name" value="Ser/Thr_Dehydratase"/>
</dbReference>
<evidence type="ECO:0000256" key="2">
    <source>
        <dbReference type="ARBA" id="ARBA00010869"/>
    </source>
</evidence>
<evidence type="ECO:0000256" key="1">
    <source>
        <dbReference type="ARBA" id="ARBA00001933"/>
    </source>
</evidence>
<dbReference type="PANTHER" id="PTHR48078:SF2">
    <property type="entry name" value="CATABOLIC L-SERINE_THREONINE DEHYDRATASE"/>
    <property type="match status" value="1"/>
</dbReference>
<feature type="domain" description="Tryptophan synthase beta chain-like PALP" evidence="7">
    <location>
        <begin position="4"/>
        <end position="312"/>
    </location>
</feature>
<evidence type="ECO:0000256" key="3">
    <source>
        <dbReference type="ARBA" id="ARBA00012093"/>
    </source>
</evidence>
<dbReference type="GO" id="GO:0006567">
    <property type="term" value="P:L-threonine catabolic process"/>
    <property type="evidence" value="ECO:0007669"/>
    <property type="project" value="TreeGrafter"/>
</dbReference>
<dbReference type="Proteomes" id="UP001383192">
    <property type="component" value="Unassembled WGS sequence"/>
</dbReference>
<name>A0AAW0CR23_9AGAR</name>
<organism evidence="8 9">
    <name type="scientific">Paramarasmius palmivorus</name>
    <dbReference type="NCBI Taxonomy" id="297713"/>
    <lineage>
        <taxon>Eukaryota</taxon>
        <taxon>Fungi</taxon>
        <taxon>Dikarya</taxon>
        <taxon>Basidiomycota</taxon>
        <taxon>Agaricomycotina</taxon>
        <taxon>Agaricomycetes</taxon>
        <taxon>Agaricomycetidae</taxon>
        <taxon>Agaricales</taxon>
        <taxon>Marasmiineae</taxon>
        <taxon>Marasmiaceae</taxon>
        <taxon>Paramarasmius</taxon>
    </lineage>
</organism>
<accession>A0AAW0CR23</accession>
<comment type="caution">
    <text evidence="8">The sequence shown here is derived from an EMBL/GenBank/DDBJ whole genome shotgun (WGS) entry which is preliminary data.</text>
</comment>
<comment type="similarity">
    <text evidence="2">Belongs to the serine/threonine dehydratase family.</text>
</comment>
<dbReference type="GO" id="GO:0009097">
    <property type="term" value="P:isoleucine biosynthetic process"/>
    <property type="evidence" value="ECO:0007669"/>
    <property type="project" value="TreeGrafter"/>
</dbReference>